<keyword evidence="2" id="KW-1185">Reference proteome</keyword>
<name>A0ABQ0YHG3_9NOCA</name>
<organism evidence="1 2">
    <name type="scientific">Rhodococcus aetherivorans</name>
    <dbReference type="NCBI Taxonomy" id="191292"/>
    <lineage>
        <taxon>Bacteria</taxon>
        <taxon>Bacillati</taxon>
        <taxon>Actinomycetota</taxon>
        <taxon>Actinomycetes</taxon>
        <taxon>Mycobacteriales</taxon>
        <taxon>Nocardiaceae</taxon>
        <taxon>Rhodococcus</taxon>
    </lineage>
</organism>
<evidence type="ECO:0000313" key="2">
    <source>
        <dbReference type="Proteomes" id="UP000325466"/>
    </source>
</evidence>
<gene>
    <name evidence="1" type="ORF">RAJCM14343_1238</name>
</gene>
<dbReference type="Proteomes" id="UP000325466">
    <property type="component" value="Unassembled WGS sequence"/>
</dbReference>
<dbReference type="RefSeq" id="WP_043801180.1">
    <property type="nucleotide sequence ID" value="NZ_BLAH01000036.1"/>
</dbReference>
<sequence length="78" mass="8954">MSHQHHGKKPYLTAAHAIVDARMLSLQDGQDCIAYPCEFCPHWHVGHYQRLRTQIGVTYPDLYERVADRLIDAPGWPA</sequence>
<reference evidence="1 2" key="1">
    <citation type="journal article" date="2018" name="Biodegradation">
        <title>1,4-Dioxane degradation characteristics of Rhodococcus aetherivorans JCM 14343.</title>
        <authorList>
            <person name="Inoue D."/>
            <person name="Tsunoda T."/>
            <person name="Yamamoto N."/>
            <person name="Ike M."/>
            <person name="Sei K."/>
        </authorList>
    </citation>
    <scope>NUCLEOTIDE SEQUENCE [LARGE SCALE GENOMIC DNA]</scope>
    <source>
        <strain evidence="1 2">JCM 14343</strain>
    </source>
</reference>
<evidence type="ECO:0000313" key="1">
    <source>
        <dbReference type="EMBL" id="GES35989.1"/>
    </source>
</evidence>
<accession>A0ABQ0YHG3</accession>
<proteinExistence type="predicted"/>
<dbReference type="EMBL" id="BLAH01000036">
    <property type="protein sequence ID" value="GES35989.1"/>
    <property type="molecule type" value="Genomic_DNA"/>
</dbReference>
<comment type="caution">
    <text evidence="1">The sequence shown here is derived from an EMBL/GenBank/DDBJ whole genome shotgun (WGS) entry which is preliminary data.</text>
</comment>
<protein>
    <submittedName>
        <fullName evidence="1">Uncharacterized protein</fullName>
    </submittedName>
</protein>